<keyword evidence="2" id="KW-0732">Signal</keyword>
<accession>A0ABV8UFG8</accession>
<comment type="caution">
    <text evidence="3">The sequence shown here is derived from an EMBL/GenBank/DDBJ whole genome shotgun (WGS) entry which is preliminary data.</text>
</comment>
<name>A0ABV8UFG8_9PROT</name>
<organism evidence="3 4">
    <name type="scientific">Fodinicurvata halophila</name>
    <dbReference type="NCBI Taxonomy" id="1419723"/>
    <lineage>
        <taxon>Bacteria</taxon>
        <taxon>Pseudomonadati</taxon>
        <taxon>Pseudomonadota</taxon>
        <taxon>Alphaproteobacteria</taxon>
        <taxon>Rhodospirillales</taxon>
        <taxon>Rhodovibrionaceae</taxon>
        <taxon>Fodinicurvata</taxon>
    </lineage>
</organism>
<dbReference type="RefSeq" id="WP_382419987.1">
    <property type="nucleotide sequence ID" value="NZ_JBHSCW010000001.1"/>
</dbReference>
<dbReference type="EMBL" id="JBHSCW010000001">
    <property type="protein sequence ID" value="MFC4349982.1"/>
    <property type="molecule type" value="Genomic_DNA"/>
</dbReference>
<protein>
    <submittedName>
        <fullName evidence="3">DUF2155 domain-containing protein</fullName>
    </submittedName>
</protein>
<sequence>MIHSDSVPGMSVRFFPNAVHLCLAACLMVFLGGLAQAQDEGNSEPLGEPYPVAQLQGLNKITARISTFEAPVDETVTFGSLEITARTCRKTRPEEQPESVAFLEIEEVPVNSPRQEVFSGWMYASSPAVSALEHPVYDVWVEDCLTEAGDPAQPEPEQTPQTQEQ</sequence>
<evidence type="ECO:0000313" key="4">
    <source>
        <dbReference type="Proteomes" id="UP001595799"/>
    </source>
</evidence>
<dbReference type="Proteomes" id="UP001595799">
    <property type="component" value="Unassembled WGS sequence"/>
</dbReference>
<evidence type="ECO:0000313" key="3">
    <source>
        <dbReference type="EMBL" id="MFC4349982.1"/>
    </source>
</evidence>
<evidence type="ECO:0000256" key="1">
    <source>
        <dbReference type="SAM" id="MobiDB-lite"/>
    </source>
</evidence>
<dbReference type="InterPro" id="IPR019225">
    <property type="entry name" value="DUF2155"/>
</dbReference>
<evidence type="ECO:0000256" key="2">
    <source>
        <dbReference type="SAM" id="SignalP"/>
    </source>
</evidence>
<feature type="signal peptide" evidence="2">
    <location>
        <begin position="1"/>
        <end position="37"/>
    </location>
</feature>
<keyword evidence="4" id="KW-1185">Reference proteome</keyword>
<proteinExistence type="predicted"/>
<feature type="chain" id="PRO_5045966852" evidence="2">
    <location>
        <begin position="38"/>
        <end position="165"/>
    </location>
</feature>
<feature type="region of interest" description="Disordered" evidence="1">
    <location>
        <begin position="145"/>
        <end position="165"/>
    </location>
</feature>
<gene>
    <name evidence="3" type="ORF">ACFOW6_00345</name>
</gene>
<reference evidence="4" key="1">
    <citation type="journal article" date="2019" name="Int. J. Syst. Evol. Microbiol.">
        <title>The Global Catalogue of Microorganisms (GCM) 10K type strain sequencing project: providing services to taxonomists for standard genome sequencing and annotation.</title>
        <authorList>
            <consortium name="The Broad Institute Genomics Platform"/>
            <consortium name="The Broad Institute Genome Sequencing Center for Infectious Disease"/>
            <person name="Wu L."/>
            <person name="Ma J."/>
        </authorList>
    </citation>
    <scope>NUCLEOTIDE SEQUENCE [LARGE SCALE GENOMIC DNA]</scope>
    <source>
        <strain evidence="4">CECT 8472</strain>
    </source>
</reference>
<feature type="compositionally biased region" description="Low complexity" evidence="1">
    <location>
        <begin position="155"/>
        <end position="165"/>
    </location>
</feature>
<dbReference type="Pfam" id="PF09923">
    <property type="entry name" value="DUF2155"/>
    <property type="match status" value="1"/>
</dbReference>